<keyword evidence="2" id="KW-1185">Reference proteome</keyword>
<proteinExistence type="predicted"/>
<organism evidence="2 3">
    <name type="scientific">Romanomermis culicivorax</name>
    <name type="common">Nematode worm</name>
    <dbReference type="NCBI Taxonomy" id="13658"/>
    <lineage>
        <taxon>Eukaryota</taxon>
        <taxon>Metazoa</taxon>
        <taxon>Ecdysozoa</taxon>
        <taxon>Nematoda</taxon>
        <taxon>Enoplea</taxon>
        <taxon>Dorylaimia</taxon>
        <taxon>Mermithida</taxon>
        <taxon>Mermithoidea</taxon>
        <taxon>Mermithidae</taxon>
        <taxon>Romanomermis</taxon>
    </lineage>
</organism>
<feature type="region of interest" description="Disordered" evidence="1">
    <location>
        <begin position="36"/>
        <end position="55"/>
    </location>
</feature>
<evidence type="ECO:0000313" key="3">
    <source>
        <dbReference type="WBParaSite" id="nRc.2.0.1.t43216-RA"/>
    </source>
</evidence>
<dbReference type="Proteomes" id="UP000887565">
    <property type="component" value="Unplaced"/>
</dbReference>
<reference evidence="3" key="1">
    <citation type="submission" date="2022-11" db="UniProtKB">
        <authorList>
            <consortium name="WormBaseParasite"/>
        </authorList>
    </citation>
    <scope>IDENTIFICATION</scope>
</reference>
<protein>
    <submittedName>
        <fullName evidence="3">Uncharacterized protein</fullName>
    </submittedName>
</protein>
<sequence length="66" mass="7895">MAWKEFSEDQEDGEDDRLNQVYENRRFNNLQIRQQDNIGNQPQQIPGPQPILRLPPAFQDHYLTKI</sequence>
<feature type="compositionally biased region" description="Low complexity" evidence="1">
    <location>
        <begin position="37"/>
        <end position="46"/>
    </location>
</feature>
<dbReference type="AlphaFoldDB" id="A0A915KWN1"/>
<evidence type="ECO:0000313" key="2">
    <source>
        <dbReference type="Proteomes" id="UP000887565"/>
    </source>
</evidence>
<accession>A0A915KWN1</accession>
<evidence type="ECO:0000256" key="1">
    <source>
        <dbReference type="SAM" id="MobiDB-lite"/>
    </source>
</evidence>
<name>A0A915KWN1_ROMCU</name>
<dbReference type="WBParaSite" id="nRc.2.0.1.t43216-RA">
    <property type="protein sequence ID" value="nRc.2.0.1.t43216-RA"/>
    <property type="gene ID" value="nRc.2.0.1.g43216"/>
</dbReference>